<dbReference type="GO" id="GO:0008880">
    <property type="term" value="F:glucuronate isomerase activity"/>
    <property type="evidence" value="ECO:0007669"/>
    <property type="project" value="UniProtKB-UniRule"/>
</dbReference>
<reference evidence="8 9" key="1">
    <citation type="submission" date="2019-11" db="EMBL/GenBank/DDBJ databases">
        <authorList>
            <person name="Zheng R.K."/>
            <person name="Sun C.M."/>
        </authorList>
    </citation>
    <scope>NUCLEOTIDE SEQUENCE [LARGE SCALE GENOMIC DNA]</scope>
    <source>
        <strain evidence="8 9">WC007</strain>
    </source>
</reference>
<dbReference type="PANTHER" id="PTHR30068">
    <property type="entry name" value="URONATE ISOMERASE"/>
    <property type="match status" value="1"/>
</dbReference>
<dbReference type="Gene3D" id="3.20.20.140">
    <property type="entry name" value="Metal-dependent hydrolases"/>
    <property type="match status" value="1"/>
</dbReference>
<accession>A0A6I6K8I5</accession>
<dbReference type="GO" id="GO:0019698">
    <property type="term" value="P:D-galacturonate catabolic process"/>
    <property type="evidence" value="ECO:0007669"/>
    <property type="project" value="TreeGrafter"/>
</dbReference>
<dbReference type="UniPathway" id="UPA00246"/>
<evidence type="ECO:0000256" key="2">
    <source>
        <dbReference type="ARBA" id="ARBA00004892"/>
    </source>
</evidence>
<dbReference type="EC" id="5.3.1.12" evidence="4 7"/>
<dbReference type="Pfam" id="PF02614">
    <property type="entry name" value="UxaC"/>
    <property type="match status" value="1"/>
</dbReference>
<evidence type="ECO:0000256" key="1">
    <source>
        <dbReference type="ARBA" id="ARBA00001165"/>
    </source>
</evidence>
<organism evidence="8 9">
    <name type="scientific">Maribellus comscasis</name>
    <dbReference type="NCBI Taxonomy" id="2681766"/>
    <lineage>
        <taxon>Bacteria</taxon>
        <taxon>Pseudomonadati</taxon>
        <taxon>Bacteroidota</taxon>
        <taxon>Bacteroidia</taxon>
        <taxon>Marinilabiliales</taxon>
        <taxon>Prolixibacteraceae</taxon>
        <taxon>Maribellus</taxon>
    </lineage>
</organism>
<proteinExistence type="inferred from homology"/>
<keyword evidence="6 7" id="KW-0413">Isomerase</keyword>
<evidence type="ECO:0000256" key="3">
    <source>
        <dbReference type="ARBA" id="ARBA00008397"/>
    </source>
</evidence>
<dbReference type="InterPro" id="IPR032466">
    <property type="entry name" value="Metal_Hydrolase"/>
</dbReference>
<comment type="catalytic activity">
    <reaction evidence="1 7">
        <text>D-glucuronate = D-fructuronate</text>
        <dbReference type="Rhea" id="RHEA:13049"/>
        <dbReference type="ChEBI" id="CHEBI:58720"/>
        <dbReference type="ChEBI" id="CHEBI:59863"/>
        <dbReference type="EC" id="5.3.1.12"/>
    </reaction>
</comment>
<protein>
    <recommendedName>
        <fullName evidence="5 7">Uronate isomerase</fullName>
        <ecNumber evidence="4 7">5.3.1.12</ecNumber>
    </recommendedName>
    <alternativeName>
        <fullName evidence="7">Glucuronate isomerase</fullName>
    </alternativeName>
    <alternativeName>
        <fullName evidence="7">Uronic isomerase</fullName>
    </alternativeName>
</protein>
<dbReference type="SUPFAM" id="SSF51556">
    <property type="entry name" value="Metallo-dependent hydrolases"/>
    <property type="match status" value="1"/>
</dbReference>
<evidence type="ECO:0000313" key="9">
    <source>
        <dbReference type="Proteomes" id="UP000428260"/>
    </source>
</evidence>
<comment type="catalytic activity">
    <reaction evidence="7">
        <text>aldehydo-D-galacturonate = keto-D-tagaturonate</text>
        <dbReference type="Rhea" id="RHEA:27702"/>
        <dbReference type="ChEBI" id="CHEBI:12952"/>
        <dbReference type="ChEBI" id="CHEBI:17886"/>
    </reaction>
</comment>
<comment type="pathway">
    <text evidence="2 7">Carbohydrate metabolism; pentose and glucuronate interconversion.</text>
</comment>
<sequence length="467" mass="54010">MKKFMDENFLLQTETAQELYHNHAAKMPIFDYHCHIPPQEVAEDKQFKNITQIWLYGDHYKWRAMRSNGVNERYCTGDASDWEKFEKWAETVPQTLRNPLYHWTHLELKKFFGIDKLLSPVTAKEIWEECNAKLQTSDYSVRNIIRKANVHTICTTDDPVDSLEHHQAIKEDGFEVAVLPAWRPDKAMAVESAKTYNAYLETLEEAAGENIGSFAALMDALDSRHQFFHDSGCRLSDHGLETAMAEDYTEAEINTIFNKIRKGNDLNPDEILKFKSCMLYEFGIMDHSRGWTQQFHLGALRNNNTRLFKKLGADTGFDSIGDFEIAKSLSKFLDRLDKENKLSKTVLYNLNPRDNELIGTMIGNFQDGSVPGKMQFGSGWWFLDQKDGMEKQINALSNLGLLSRFVGMLTDSRSFLSYTRHEYFRRTLCNLLGNDVENGEIPHDMELLGQMVENICFNNAKEYFKFE</sequence>
<evidence type="ECO:0000256" key="6">
    <source>
        <dbReference type="ARBA" id="ARBA00023235"/>
    </source>
</evidence>
<gene>
    <name evidence="7 8" type="primary">uxaC</name>
    <name evidence="8" type="ORF">GM418_31145</name>
</gene>
<evidence type="ECO:0000256" key="7">
    <source>
        <dbReference type="HAMAP-Rule" id="MF_00675"/>
    </source>
</evidence>
<dbReference type="KEGG" id="mcos:GM418_31145"/>
<dbReference type="RefSeq" id="WP_158872286.1">
    <property type="nucleotide sequence ID" value="NZ_CP046401.1"/>
</dbReference>
<keyword evidence="9" id="KW-1185">Reference proteome</keyword>
<dbReference type="InterPro" id="IPR003766">
    <property type="entry name" value="Uronate_isomerase"/>
</dbReference>
<dbReference type="GO" id="GO:0042840">
    <property type="term" value="P:D-glucuronate catabolic process"/>
    <property type="evidence" value="ECO:0007669"/>
    <property type="project" value="TreeGrafter"/>
</dbReference>
<dbReference type="NCBIfam" id="NF002794">
    <property type="entry name" value="PRK02925.1"/>
    <property type="match status" value="1"/>
</dbReference>
<dbReference type="AlphaFoldDB" id="A0A6I6K8I5"/>
<dbReference type="HAMAP" id="MF_00675">
    <property type="entry name" value="UxaC"/>
    <property type="match status" value="1"/>
</dbReference>
<evidence type="ECO:0000313" key="8">
    <source>
        <dbReference type="EMBL" id="QGY47953.1"/>
    </source>
</evidence>
<dbReference type="PANTHER" id="PTHR30068:SF4">
    <property type="entry name" value="URONATE ISOMERASE"/>
    <property type="match status" value="1"/>
</dbReference>
<name>A0A6I6K8I5_9BACT</name>
<evidence type="ECO:0000256" key="4">
    <source>
        <dbReference type="ARBA" id="ARBA00012546"/>
    </source>
</evidence>
<dbReference type="Gene3D" id="1.10.2020.10">
    <property type="entry name" value="uronate isomerase, domain 2, chain A"/>
    <property type="match status" value="1"/>
</dbReference>
<dbReference type="Proteomes" id="UP000428260">
    <property type="component" value="Chromosome"/>
</dbReference>
<dbReference type="EMBL" id="CP046401">
    <property type="protein sequence ID" value="QGY47953.1"/>
    <property type="molecule type" value="Genomic_DNA"/>
</dbReference>
<evidence type="ECO:0000256" key="5">
    <source>
        <dbReference type="ARBA" id="ARBA00020555"/>
    </source>
</evidence>
<comment type="similarity">
    <text evidence="3 7">Belongs to the metallo-dependent hydrolases superfamily. Uronate isomerase family.</text>
</comment>